<feature type="domain" description="SSD" evidence="8">
    <location>
        <begin position="615"/>
        <end position="741"/>
    </location>
</feature>
<dbReference type="Gene3D" id="1.20.1640.10">
    <property type="entry name" value="Multidrug efflux transporter AcrB transmembrane domain"/>
    <property type="match status" value="2"/>
</dbReference>
<feature type="transmembrane region" description="Helical" evidence="7">
    <location>
        <begin position="399"/>
        <end position="418"/>
    </location>
</feature>
<dbReference type="SUPFAM" id="SSF82866">
    <property type="entry name" value="Multidrug efflux transporter AcrB transmembrane domain"/>
    <property type="match status" value="2"/>
</dbReference>
<evidence type="ECO:0000256" key="3">
    <source>
        <dbReference type="ARBA" id="ARBA00022475"/>
    </source>
</evidence>
<evidence type="ECO:0000256" key="5">
    <source>
        <dbReference type="ARBA" id="ARBA00022989"/>
    </source>
</evidence>
<proteinExistence type="inferred from homology"/>
<evidence type="ECO:0000313" key="9">
    <source>
        <dbReference type="EMBL" id="MEL4456319.1"/>
    </source>
</evidence>
<name>A0ABU9L1K3_9FLAO</name>
<comment type="caution">
    <text evidence="9">The sequence shown here is derived from an EMBL/GenBank/DDBJ whole genome shotgun (WGS) entry which is preliminary data.</text>
</comment>
<comment type="subcellular location">
    <subcellularLocation>
        <location evidence="1">Cell membrane</location>
        <topology evidence="1">Multi-pass membrane protein</topology>
    </subcellularLocation>
</comment>
<keyword evidence="10" id="KW-1185">Reference proteome</keyword>
<protein>
    <submittedName>
        <fullName evidence="9">MMPL family transporter</fullName>
    </submittedName>
</protein>
<sequence length="747" mass="82622">MKIDNISKQIIRFRWLIILTVILGTAFSAFQLSKLSIDADILSSLPDDDKHALLLKKIGENFGGNRMGIVILETDNIYETKVIEHIRTLTDTIAKIEGISSVSSLTNIINIKGSDEGIEIGRLVDEYKLPATKEAFDELRSNIAANEMYKGSIVSEDESSCLVVFTLEDKADVNTVAREVLDKTEALQLPEKLYYIGSPMLITYIAALMKNDLITLLPIAFLLIAMILFVSFRSVKGVILPLLSAIIAIVWALGAMSFMGYSMSMISNNIPIILLAIGSAYTIHVVNRVDQLRSIADKNVVRSALNYVILPVILAAITTIIGFVSFIFGAYLEMIVDFGIFTALGTFIACLMAVLFVPAMLSISPGPTKRKLTRRDENKFIEKRILLPIKNLLFRSPKLILWMWLLAIGISLTGIMSIERSVDIQEYFKKGNPTREAERIMVEKFGGTKPVFVHFKGNMQDPEVLNTMMQTSAYMEKSEDIYTSMSVAKLISELNLAITGKREVPEDIAMVEQLWFLLDGNEVMQRFVSEDLSEGIIISKFKSPDNKAKMIFSKYMNDFIKENSREDCQIQITGMPFVDITMDRSLINSQLGSISIAIVFVIIIVGLILRSLINGVYAAVPIIAAIIILFGVMGLTGISLNIATVLVASVALGIGIDYSIHIISHFNEIYKKTGQLEKSINDTLLISGNAIIINVVSVSAGFLVLVFSEMVPLQYFGILIAISMVSSSLGAMTLLPAILIMIHKKKT</sequence>
<evidence type="ECO:0000259" key="8">
    <source>
        <dbReference type="PROSITE" id="PS50156"/>
    </source>
</evidence>
<feature type="transmembrane region" description="Helical" evidence="7">
    <location>
        <begin position="684"/>
        <end position="707"/>
    </location>
</feature>
<evidence type="ECO:0000256" key="2">
    <source>
        <dbReference type="ARBA" id="ARBA00010157"/>
    </source>
</evidence>
<dbReference type="PANTHER" id="PTHR33406">
    <property type="entry name" value="MEMBRANE PROTEIN MJ1562-RELATED"/>
    <property type="match status" value="1"/>
</dbReference>
<evidence type="ECO:0000256" key="6">
    <source>
        <dbReference type="ARBA" id="ARBA00023136"/>
    </source>
</evidence>
<feature type="transmembrane region" description="Helical" evidence="7">
    <location>
        <begin position="266"/>
        <end position="286"/>
    </location>
</feature>
<gene>
    <name evidence="9" type="ORF">AABB81_10460</name>
</gene>
<evidence type="ECO:0000256" key="1">
    <source>
        <dbReference type="ARBA" id="ARBA00004651"/>
    </source>
</evidence>
<dbReference type="InterPro" id="IPR050545">
    <property type="entry name" value="Mycobact_MmpL"/>
</dbReference>
<keyword evidence="5 7" id="KW-1133">Transmembrane helix</keyword>
<feature type="transmembrane region" description="Helical" evidence="7">
    <location>
        <begin position="239"/>
        <end position="260"/>
    </location>
</feature>
<dbReference type="InterPro" id="IPR004869">
    <property type="entry name" value="MMPL_dom"/>
</dbReference>
<dbReference type="PROSITE" id="PS50156">
    <property type="entry name" value="SSD"/>
    <property type="match status" value="2"/>
</dbReference>
<keyword evidence="4 7" id="KW-0812">Transmembrane</keyword>
<dbReference type="EMBL" id="JBCDNA010000002">
    <property type="protein sequence ID" value="MEL4456319.1"/>
    <property type="molecule type" value="Genomic_DNA"/>
</dbReference>
<evidence type="ECO:0000256" key="7">
    <source>
        <dbReference type="SAM" id="Phobius"/>
    </source>
</evidence>
<feature type="transmembrane region" description="Helical" evidence="7">
    <location>
        <begin position="338"/>
        <end position="361"/>
    </location>
</feature>
<dbReference type="InterPro" id="IPR000731">
    <property type="entry name" value="SSD"/>
</dbReference>
<feature type="domain" description="SSD" evidence="8">
    <location>
        <begin position="242"/>
        <end position="363"/>
    </location>
</feature>
<dbReference type="PANTHER" id="PTHR33406:SF6">
    <property type="entry name" value="MEMBRANE PROTEIN YDGH-RELATED"/>
    <property type="match status" value="1"/>
</dbReference>
<comment type="similarity">
    <text evidence="2">Belongs to the resistance-nodulation-cell division (RND) (TC 2.A.6) family. MmpL subfamily.</text>
</comment>
<feature type="transmembrane region" description="Helical" evidence="7">
    <location>
        <begin position="12"/>
        <end position="32"/>
    </location>
</feature>
<keyword evidence="3" id="KW-1003">Cell membrane</keyword>
<feature type="transmembrane region" description="Helical" evidence="7">
    <location>
        <begin position="591"/>
        <end position="609"/>
    </location>
</feature>
<reference evidence="9 10" key="1">
    <citation type="submission" date="2024-04" db="EMBL/GenBank/DDBJ databases">
        <title>whole genome sequencing of Lutimonas vermicola strain IMCC1616.</title>
        <authorList>
            <person name="Bae S.S."/>
        </authorList>
    </citation>
    <scope>NUCLEOTIDE SEQUENCE [LARGE SCALE GENOMIC DNA]</scope>
    <source>
        <strain evidence="9 10">IMCC1616</strain>
    </source>
</reference>
<feature type="transmembrane region" description="Helical" evidence="7">
    <location>
        <begin position="642"/>
        <end position="663"/>
    </location>
</feature>
<dbReference type="RefSeq" id="WP_342160426.1">
    <property type="nucleotide sequence ID" value="NZ_JBCDNA010000002.1"/>
</dbReference>
<keyword evidence="6 7" id="KW-0472">Membrane</keyword>
<feature type="transmembrane region" description="Helical" evidence="7">
    <location>
        <begin position="616"/>
        <end position="636"/>
    </location>
</feature>
<feature type="transmembrane region" description="Helical" evidence="7">
    <location>
        <begin position="307"/>
        <end position="332"/>
    </location>
</feature>
<evidence type="ECO:0000256" key="4">
    <source>
        <dbReference type="ARBA" id="ARBA00022692"/>
    </source>
</evidence>
<dbReference type="Proteomes" id="UP001474120">
    <property type="component" value="Unassembled WGS sequence"/>
</dbReference>
<accession>A0ABU9L1K3</accession>
<evidence type="ECO:0000313" key="10">
    <source>
        <dbReference type="Proteomes" id="UP001474120"/>
    </source>
</evidence>
<dbReference type="Pfam" id="PF03176">
    <property type="entry name" value="MMPL"/>
    <property type="match status" value="2"/>
</dbReference>
<feature type="transmembrane region" description="Helical" evidence="7">
    <location>
        <begin position="213"/>
        <end position="232"/>
    </location>
</feature>
<feature type="transmembrane region" description="Helical" evidence="7">
    <location>
        <begin position="713"/>
        <end position="742"/>
    </location>
</feature>
<organism evidence="9 10">
    <name type="scientific">Lutimonas vermicola</name>
    <dbReference type="NCBI Taxonomy" id="414288"/>
    <lineage>
        <taxon>Bacteria</taxon>
        <taxon>Pseudomonadati</taxon>
        <taxon>Bacteroidota</taxon>
        <taxon>Flavobacteriia</taxon>
        <taxon>Flavobacteriales</taxon>
        <taxon>Flavobacteriaceae</taxon>
        <taxon>Lutimonas</taxon>
    </lineage>
</organism>